<evidence type="ECO:0000313" key="3">
    <source>
        <dbReference type="EMBL" id="MEJ6009000.1"/>
    </source>
</evidence>
<proteinExistence type="predicted"/>
<protein>
    <submittedName>
        <fullName evidence="3">Pilus assembly protein TadG-related protein</fullName>
    </submittedName>
</protein>
<evidence type="ECO:0000259" key="2">
    <source>
        <dbReference type="Pfam" id="PF13400"/>
    </source>
</evidence>
<accession>A0ABU8S4X3</accession>
<gene>
    <name evidence="3" type="ORF">WG900_03595</name>
</gene>
<keyword evidence="1" id="KW-0812">Transmembrane</keyword>
<keyword evidence="4" id="KW-1185">Reference proteome</keyword>
<dbReference type="InterPro" id="IPR028087">
    <property type="entry name" value="Tad_N"/>
</dbReference>
<reference evidence="3 4" key="1">
    <citation type="submission" date="2024-03" db="EMBL/GenBank/DDBJ databases">
        <authorList>
            <person name="Jo J.-H."/>
        </authorList>
    </citation>
    <scope>NUCLEOTIDE SEQUENCE [LARGE SCALE GENOMIC DNA]</scope>
    <source>
        <strain evidence="3 4">AS3R-12</strain>
    </source>
</reference>
<evidence type="ECO:0000256" key="1">
    <source>
        <dbReference type="SAM" id="Phobius"/>
    </source>
</evidence>
<keyword evidence="1" id="KW-1133">Transmembrane helix</keyword>
<feature type="transmembrane region" description="Helical" evidence="1">
    <location>
        <begin position="20"/>
        <end position="39"/>
    </location>
</feature>
<evidence type="ECO:0000313" key="4">
    <source>
        <dbReference type="Proteomes" id="UP001379235"/>
    </source>
</evidence>
<sequence length="536" mass="55019">MFDRARKIFRDLVSNASGNAALVVAISMPAIIGGGGLAVDTAQWFLWKRELQVAVDQAAIAGAWARTSSATISTYQTRAIQEYNANIQTVADFDSTPTVTLGNHGSGLNNAVTVEASASKALPFSSFLTGRSVTVKVSAKAATSAGTNYSGCIVALHPSMQGAFTLGGNASGSATCGVVALSTHATAAMVKNGSSTAQLGMLVAGGGIDSEFSSNGTMHPNSGGLTNPLGNIGQPNPSPSPAQTYSCPAVTAASTTTTATKRVSTVTTYQYHTGNNSNQALASANAGTNTTTYSPATAGSSNAGTAISNVEVPSGSVNGSTSTTSYTYVRQVSTSPKKYEIKKVVTTTTLSDVTTTTTPASDGIARPEPGTYGTINVTCETHFQPGIYVVDSIDFGQNHVVTGTDVMFVIKTSNGMHINSTSNVTLSGITKETLVNTYGYTNAVADTLASLVFHDKDSTEQIKLNGNSTVVLNGILYMPKREIWFNGTTAVSGVCMMVVANNVTITGATDFNNFCIPAGANILDAGGAESVVTLVS</sequence>
<keyword evidence="1" id="KW-0472">Membrane</keyword>
<comment type="caution">
    <text evidence="3">The sequence shown here is derived from an EMBL/GenBank/DDBJ whole genome shotgun (WGS) entry which is preliminary data.</text>
</comment>
<dbReference type="Pfam" id="PF13400">
    <property type="entry name" value="Tad"/>
    <property type="match status" value="1"/>
</dbReference>
<dbReference type="RefSeq" id="WP_339964718.1">
    <property type="nucleotide sequence ID" value="NZ_JBBHJY010000001.1"/>
</dbReference>
<dbReference type="Proteomes" id="UP001379235">
    <property type="component" value="Unassembled WGS sequence"/>
</dbReference>
<feature type="domain" description="Putative Flp pilus-assembly TadG-like N-terminal" evidence="2">
    <location>
        <begin position="18"/>
        <end position="65"/>
    </location>
</feature>
<name>A0ABU8S4X3_9SPHN</name>
<organism evidence="3 4">
    <name type="scientific">Novosphingobium aquae</name>
    <dbReference type="NCBI Taxonomy" id="3133435"/>
    <lineage>
        <taxon>Bacteria</taxon>
        <taxon>Pseudomonadati</taxon>
        <taxon>Pseudomonadota</taxon>
        <taxon>Alphaproteobacteria</taxon>
        <taxon>Sphingomonadales</taxon>
        <taxon>Sphingomonadaceae</taxon>
        <taxon>Novosphingobium</taxon>
    </lineage>
</organism>
<dbReference type="EMBL" id="JBBHJY010000001">
    <property type="protein sequence ID" value="MEJ6009000.1"/>
    <property type="molecule type" value="Genomic_DNA"/>
</dbReference>